<dbReference type="InterPro" id="IPR000644">
    <property type="entry name" value="CBS_dom"/>
</dbReference>
<evidence type="ECO:0000256" key="11">
    <source>
        <dbReference type="PROSITE-ProRule" id="PRU00703"/>
    </source>
</evidence>
<dbReference type="InterPro" id="IPR001667">
    <property type="entry name" value="DDH_dom"/>
</dbReference>
<dbReference type="KEGG" id="dat:HRM2_22310"/>
<reference evidence="14 15" key="1">
    <citation type="journal article" date="2009" name="Environ. Microbiol.">
        <title>Genome sequence of Desulfobacterium autotrophicum HRM2, a marine sulfate reducer oxidizing organic carbon completely to carbon dioxide.</title>
        <authorList>
            <person name="Strittmatter A.W."/>
            <person name="Liesegang H."/>
            <person name="Rabus R."/>
            <person name="Decker I."/>
            <person name="Amann J."/>
            <person name="Andres S."/>
            <person name="Henne A."/>
            <person name="Fricke W.F."/>
            <person name="Martinez-Arias R."/>
            <person name="Bartels D."/>
            <person name="Goesmann A."/>
            <person name="Krause L."/>
            <person name="Puehler A."/>
            <person name="Klenk H.P."/>
            <person name="Richter M."/>
            <person name="Schuler M."/>
            <person name="Gloeckner F.O."/>
            <person name="Meyerdierks A."/>
            <person name="Gottschalk G."/>
            <person name="Amann R."/>
        </authorList>
    </citation>
    <scope>NUCLEOTIDE SEQUENCE [LARGE SCALE GENOMIC DNA]</scope>
    <source>
        <strain evidence="15">ATCC 43914 / DSM 3382 / HRM2</strain>
    </source>
</reference>
<dbReference type="PANTHER" id="PTHR47788:SF1">
    <property type="entry name" value="A-ADDING TRNA NUCLEOTIDYLTRANSFERASE"/>
    <property type="match status" value="1"/>
</dbReference>
<dbReference type="InterPro" id="IPR032828">
    <property type="entry name" value="PolyA_RNA-bd"/>
</dbReference>
<evidence type="ECO:0000256" key="12">
    <source>
        <dbReference type="RuleBase" id="RU003953"/>
    </source>
</evidence>
<dbReference type="HOGENOM" id="CLU_015961_5_0_7"/>
<dbReference type="InterPro" id="IPR038763">
    <property type="entry name" value="DHH_sf"/>
</dbReference>
<dbReference type="eggNOG" id="COG0618">
    <property type="taxonomic scope" value="Bacteria"/>
</dbReference>
<name>C0QEI7_DESAH</name>
<feature type="domain" description="CBS" evidence="13">
    <location>
        <begin position="323"/>
        <end position="381"/>
    </location>
</feature>
<dbReference type="Gene3D" id="1.10.3090.10">
    <property type="entry name" value="cca-adding enzyme, domain 2"/>
    <property type="match status" value="1"/>
</dbReference>
<dbReference type="SUPFAM" id="SSF81891">
    <property type="entry name" value="Poly A polymerase C-terminal region-like"/>
    <property type="match status" value="1"/>
</dbReference>
<evidence type="ECO:0000256" key="3">
    <source>
        <dbReference type="ARBA" id="ARBA00022555"/>
    </source>
</evidence>
<dbReference type="Gene3D" id="3.30.460.10">
    <property type="entry name" value="Beta Polymerase, domain 2"/>
    <property type="match status" value="1"/>
</dbReference>
<dbReference type="Gene3D" id="3.10.310.30">
    <property type="match status" value="1"/>
</dbReference>
<evidence type="ECO:0000313" key="15">
    <source>
        <dbReference type="Proteomes" id="UP000000442"/>
    </source>
</evidence>
<evidence type="ECO:0000256" key="8">
    <source>
        <dbReference type="ARBA" id="ARBA00022741"/>
    </source>
</evidence>
<dbReference type="SMART" id="SM00116">
    <property type="entry name" value="CBS"/>
    <property type="match status" value="2"/>
</dbReference>
<dbReference type="PANTHER" id="PTHR47788">
    <property type="entry name" value="POLYA POLYMERASE"/>
    <property type="match status" value="1"/>
</dbReference>
<dbReference type="Pfam" id="PF01368">
    <property type="entry name" value="DHH"/>
    <property type="match status" value="1"/>
</dbReference>
<keyword evidence="7" id="KW-0479">Metal-binding</keyword>
<dbReference type="AlphaFoldDB" id="C0QEI7"/>
<dbReference type="GO" id="GO:0008033">
    <property type="term" value="P:tRNA processing"/>
    <property type="evidence" value="ECO:0007669"/>
    <property type="project" value="UniProtKB-KW"/>
</dbReference>
<comment type="cofactor">
    <cofactor evidence="1">
        <name>Mg(2+)</name>
        <dbReference type="ChEBI" id="CHEBI:18420"/>
    </cofactor>
</comment>
<keyword evidence="8" id="KW-0547">Nucleotide-binding</keyword>
<evidence type="ECO:0000256" key="4">
    <source>
        <dbReference type="ARBA" id="ARBA00022679"/>
    </source>
</evidence>
<accession>C0QEI7</accession>
<feature type="domain" description="CBS" evidence="13">
    <location>
        <begin position="387"/>
        <end position="443"/>
    </location>
</feature>
<evidence type="ECO:0000259" key="13">
    <source>
        <dbReference type="PROSITE" id="PS51371"/>
    </source>
</evidence>
<evidence type="ECO:0000313" key="14">
    <source>
        <dbReference type="EMBL" id="ACN15329.1"/>
    </source>
</evidence>
<evidence type="ECO:0000256" key="6">
    <source>
        <dbReference type="ARBA" id="ARBA00022695"/>
    </source>
</evidence>
<dbReference type="SUPFAM" id="SSF54631">
    <property type="entry name" value="CBS-domain pair"/>
    <property type="match status" value="1"/>
</dbReference>
<dbReference type="Gene3D" id="3.10.580.10">
    <property type="entry name" value="CBS-domain"/>
    <property type="match status" value="1"/>
</dbReference>
<dbReference type="eggNOG" id="COG0517">
    <property type="taxonomic scope" value="Bacteria"/>
</dbReference>
<dbReference type="PROSITE" id="PS51371">
    <property type="entry name" value="CBS"/>
    <property type="match status" value="2"/>
</dbReference>
<evidence type="ECO:0000256" key="10">
    <source>
        <dbReference type="ARBA" id="ARBA00022884"/>
    </source>
</evidence>
<comment type="similarity">
    <text evidence="2 12">Belongs to the tRNA nucleotidyltransferase/poly(A) polymerase family.</text>
</comment>
<dbReference type="Pfam" id="PF00571">
    <property type="entry name" value="CBS"/>
    <property type="match status" value="2"/>
</dbReference>
<keyword evidence="3" id="KW-0820">tRNA-binding</keyword>
<dbReference type="Gene3D" id="3.90.1640.10">
    <property type="entry name" value="inorganic pyrophosphatase (n-terminal core)"/>
    <property type="match status" value="1"/>
</dbReference>
<evidence type="ECO:0000256" key="2">
    <source>
        <dbReference type="ARBA" id="ARBA00007265"/>
    </source>
</evidence>
<dbReference type="OrthoDB" id="9805698at2"/>
<dbReference type="EC" id="2.7.7.72" evidence="14"/>
<keyword evidence="10 12" id="KW-0694">RNA-binding</keyword>
<keyword evidence="4 12" id="KW-0808">Transferase</keyword>
<dbReference type="SUPFAM" id="SSF64182">
    <property type="entry name" value="DHH phosphoesterases"/>
    <property type="match status" value="1"/>
</dbReference>
<organism evidence="14 15">
    <name type="scientific">Desulforapulum autotrophicum (strain ATCC 43914 / DSM 3382 / VKM B-1955 / HRM2)</name>
    <name type="common">Desulfobacterium autotrophicum</name>
    <dbReference type="NCBI Taxonomy" id="177437"/>
    <lineage>
        <taxon>Bacteria</taxon>
        <taxon>Pseudomonadati</taxon>
        <taxon>Thermodesulfobacteriota</taxon>
        <taxon>Desulfobacteria</taxon>
        <taxon>Desulfobacterales</taxon>
        <taxon>Desulfobacteraceae</taxon>
        <taxon>Desulforapulum</taxon>
    </lineage>
</organism>
<dbReference type="STRING" id="177437.HRM2_22310"/>
<dbReference type="SUPFAM" id="SSF81301">
    <property type="entry name" value="Nucleotidyltransferase"/>
    <property type="match status" value="1"/>
</dbReference>
<dbReference type="InterPro" id="IPR003156">
    <property type="entry name" value="DHHA1_dom"/>
</dbReference>
<gene>
    <name evidence="14" type="ordered locus">HRM2_22310</name>
</gene>
<dbReference type="GO" id="GO:0046872">
    <property type="term" value="F:metal ion binding"/>
    <property type="evidence" value="ECO:0007669"/>
    <property type="project" value="UniProtKB-KW"/>
</dbReference>
<sequence length="890" mass="100623">MGKKKIKAETVITSHMNADFDAVASMLAAQKIYPEAVVLFPGSQEKNLKDFFISSMSYLFNMADAGTIDFSKVKRLVIVDTRQEDRLKPVAGLLNKEGMEIHIYDHHPALENDIRGKVEDIRQTGATVTILSKIIQERKILITPDEATVMALGIYEDTGSFTYASTTEQDFQMAAFLLSSGANLNTISNLVTKEISPDQITWINDLLNEMTCHKINGYDINVSTISSPDWITDLAAIVQKVVKIENLDVFFSIALMGNKVQIIARSRVPQVDVGKILSTLGGGGHPFAASATISNIPLAQIEQQLIDTIQQTVKVSLVAKELMSSPAITIESRISCKEAATTMARYNINALLVLEPGTHHILGYTTRTVMDKVLYHKLEDLDVKEYMTTEISTISPRADIREIEAKIIGGKQRLLPVIENDALLGVVTRTDLLNFLVQDNKDARNFQKGAEIYEHHTRKRNVKRLLDERLSKQEVALLRKIGAAGDKLGINLFVVGGFVRDLLLYRKVDDMDIVVEGDGISFAKSFALMCKGRCNSHKKFGTAVVVLPDGFKVDVASARREYYKFPAALPTVEMSSIKLDMFRRDFTINTMAIQLNQEKFGTLIDFFGAQRDLKDKTIRTIHNLSFVEDPTRVFRAIKFANRFDFTIGKLTSNLIQNAVRVDFFKNLSGLRVFSELRQILEEDDPIPAIKTLETYGLERVIHPYLAFDNQTVVLLEEVKKALAWHDLLFLDTPYLRWSIYFMVMIRLCSPKIVQEIADRLKFSPTHQRIILNDRIKAEQRLEILEANPPKSNSRLHSILKTFRTELILYMMACAKKDETRKALSLFYTKLRDIKVLIRGEHLITLGVRPGPEFKRIMSSVLKARLDHQVATLENEIDFAKGYIRQNKIVD</sequence>
<evidence type="ECO:0000256" key="1">
    <source>
        <dbReference type="ARBA" id="ARBA00001946"/>
    </source>
</evidence>
<dbReference type="InterPro" id="IPR046342">
    <property type="entry name" value="CBS_dom_sf"/>
</dbReference>
<keyword evidence="11" id="KW-0129">CBS domain</keyword>
<dbReference type="EMBL" id="CP001087">
    <property type="protein sequence ID" value="ACN15329.1"/>
    <property type="molecule type" value="Genomic_DNA"/>
</dbReference>
<dbReference type="InterPro" id="IPR002646">
    <property type="entry name" value="PolA_pol_head_dom"/>
</dbReference>
<dbReference type="GO" id="GO:0000166">
    <property type="term" value="F:nucleotide binding"/>
    <property type="evidence" value="ECO:0007669"/>
    <property type="project" value="UniProtKB-KW"/>
</dbReference>
<keyword evidence="6 14" id="KW-0548">Nucleotidyltransferase</keyword>
<evidence type="ECO:0000256" key="7">
    <source>
        <dbReference type="ARBA" id="ARBA00022723"/>
    </source>
</evidence>
<evidence type="ECO:0000256" key="9">
    <source>
        <dbReference type="ARBA" id="ARBA00022842"/>
    </source>
</evidence>
<dbReference type="InterPro" id="IPR052390">
    <property type="entry name" value="tRNA_nt/polyA_polymerase"/>
</dbReference>
<dbReference type="Proteomes" id="UP000000442">
    <property type="component" value="Chromosome"/>
</dbReference>
<dbReference type="GO" id="GO:0000049">
    <property type="term" value="F:tRNA binding"/>
    <property type="evidence" value="ECO:0007669"/>
    <property type="project" value="UniProtKB-KW"/>
</dbReference>
<keyword evidence="9" id="KW-0460">Magnesium</keyword>
<dbReference type="eggNOG" id="COG0617">
    <property type="taxonomic scope" value="Bacteria"/>
</dbReference>
<dbReference type="Pfam" id="PF01743">
    <property type="entry name" value="PolyA_pol"/>
    <property type="match status" value="1"/>
</dbReference>
<dbReference type="InterPro" id="IPR043519">
    <property type="entry name" value="NT_sf"/>
</dbReference>
<dbReference type="CDD" id="cd05398">
    <property type="entry name" value="NT_ClassII-CCAase"/>
    <property type="match status" value="1"/>
</dbReference>
<proteinExistence type="inferred from homology"/>
<dbReference type="Pfam" id="PF02272">
    <property type="entry name" value="DHHA1"/>
    <property type="match status" value="1"/>
</dbReference>
<dbReference type="GO" id="GO:0004810">
    <property type="term" value="F:CCA tRNA nucleotidyltransferase activity"/>
    <property type="evidence" value="ECO:0007669"/>
    <property type="project" value="UniProtKB-EC"/>
</dbReference>
<dbReference type="Pfam" id="PF12627">
    <property type="entry name" value="PolyA_pol_RNAbd"/>
    <property type="match status" value="1"/>
</dbReference>
<keyword evidence="15" id="KW-1185">Reference proteome</keyword>
<dbReference type="RefSeq" id="WP_015904098.1">
    <property type="nucleotide sequence ID" value="NC_012108.1"/>
</dbReference>
<dbReference type="CDD" id="cd17772">
    <property type="entry name" value="CBS_pair_DHH_polyA_Pol_assoc"/>
    <property type="match status" value="1"/>
</dbReference>
<evidence type="ECO:0000256" key="5">
    <source>
        <dbReference type="ARBA" id="ARBA00022694"/>
    </source>
</evidence>
<protein>
    <submittedName>
        <fullName evidence="14">PolyA polymerase family protein (tRNA nucleotidyltransferase) (tRNA CCA-pyrophosphorylase)</fullName>
        <ecNumber evidence="14">2.7.7.72</ecNumber>
    </submittedName>
</protein>
<keyword evidence="5" id="KW-0819">tRNA processing</keyword>